<evidence type="ECO:0000313" key="5">
    <source>
        <dbReference type="EMBL" id="QDZ40211.1"/>
    </source>
</evidence>
<dbReference type="KEGG" id="enn:FRE64_06725"/>
<dbReference type="EMBL" id="CP042326">
    <property type="protein sequence ID" value="QDZ40745.1"/>
    <property type="molecule type" value="Genomic_DNA"/>
</dbReference>
<evidence type="ECO:0000313" key="1">
    <source>
        <dbReference type="EMBL" id="QDZ38748.1"/>
    </source>
</evidence>
<dbReference type="RefSeq" id="WP_146294359.1">
    <property type="nucleotide sequence ID" value="NZ_CP042326.1"/>
</dbReference>
<name>A0A5B8NR99_9CHRO</name>
<dbReference type="KEGG" id="enn:FRE64_03800"/>
<dbReference type="KEGG" id="enn:FRE64_09775"/>
<evidence type="ECO:0000313" key="3">
    <source>
        <dbReference type="EMBL" id="QDZ39135.1"/>
    </source>
</evidence>
<organism evidence="8 9">
    <name type="scientific">Euhalothece natronophila Z-M001</name>
    <dbReference type="NCBI Taxonomy" id="522448"/>
    <lineage>
        <taxon>Bacteria</taxon>
        <taxon>Bacillati</taxon>
        <taxon>Cyanobacteriota</taxon>
        <taxon>Cyanophyceae</taxon>
        <taxon>Oscillatoriophycideae</taxon>
        <taxon>Chroococcales</taxon>
        <taxon>Halothecacae</taxon>
        <taxon>Halothece cluster</taxon>
        <taxon>Euhalothece</taxon>
    </lineage>
</organism>
<evidence type="ECO:0000313" key="7">
    <source>
        <dbReference type="EMBL" id="QDZ40742.1"/>
    </source>
</evidence>
<dbReference type="EMBL" id="CP042326">
    <property type="protein sequence ID" value="QDZ39651.1"/>
    <property type="molecule type" value="Genomic_DNA"/>
</dbReference>
<evidence type="ECO:0000313" key="9">
    <source>
        <dbReference type="Proteomes" id="UP000318453"/>
    </source>
</evidence>
<dbReference type="EMBL" id="CP042326">
    <property type="protein sequence ID" value="QDZ38748.1"/>
    <property type="molecule type" value="Genomic_DNA"/>
</dbReference>
<dbReference type="KEGG" id="enn:FRE64_12790"/>
<dbReference type="EMBL" id="CP042326">
    <property type="protein sequence ID" value="QDZ40596.1"/>
    <property type="molecule type" value="Genomic_DNA"/>
</dbReference>
<protein>
    <recommendedName>
        <fullName evidence="10">Transposase</fullName>
    </recommendedName>
</protein>
<proteinExistence type="predicted"/>
<dbReference type="EMBL" id="CP042326">
    <property type="protein sequence ID" value="QDZ39135.1"/>
    <property type="molecule type" value="Genomic_DNA"/>
</dbReference>
<dbReference type="EMBL" id="CP042326">
    <property type="protein sequence ID" value="QDZ40742.1"/>
    <property type="molecule type" value="Genomic_DNA"/>
</dbReference>
<gene>
    <name evidence="1" type="ORF">FRE64_01595</name>
    <name evidence="2" type="ORF">FRE64_03080</name>
    <name evidence="3" type="ORF">FRE64_03800</name>
    <name evidence="4" type="ORF">FRE64_06725</name>
    <name evidence="5" type="ORF">FRE64_09775</name>
    <name evidence="6" type="ORF">FRE64_11905</name>
    <name evidence="7" type="ORF">FRE64_12770</name>
    <name evidence="8" type="ORF">FRE64_12790</name>
</gene>
<accession>A0A5B8NR99</accession>
<keyword evidence="9" id="KW-1185">Reference proteome</keyword>
<evidence type="ECO:0000313" key="2">
    <source>
        <dbReference type="EMBL" id="QDZ39010.1"/>
    </source>
</evidence>
<evidence type="ECO:0008006" key="10">
    <source>
        <dbReference type="Google" id="ProtNLM"/>
    </source>
</evidence>
<dbReference type="EMBL" id="CP042326">
    <property type="protein sequence ID" value="QDZ40211.1"/>
    <property type="molecule type" value="Genomic_DNA"/>
</dbReference>
<dbReference type="EMBL" id="CP042326">
    <property type="protein sequence ID" value="QDZ39010.1"/>
    <property type="molecule type" value="Genomic_DNA"/>
</dbReference>
<dbReference type="Proteomes" id="UP000318453">
    <property type="component" value="Chromosome"/>
</dbReference>
<sequence>MQELNEQFKRTLKDAARKLTGEKKRVFVAQVCLDYFQGSARRTERQMGWGRVCVQRGLDHLERGISYQDKYQERGRKKSEENLPNLGKEIRDLVEEQSQADPKFQTTFQYSRMSAQAVRNALIREKGYSDEQLPTRQTIGAMLNRLGYRLKKP</sequence>
<dbReference type="KEGG" id="enn:FRE64_12770"/>
<dbReference type="KEGG" id="enn:FRE64_03080"/>
<dbReference type="KEGG" id="enn:FRE64_01595"/>
<dbReference type="KEGG" id="enn:FRE64_11905"/>
<evidence type="ECO:0000313" key="6">
    <source>
        <dbReference type="EMBL" id="QDZ40596.1"/>
    </source>
</evidence>
<reference evidence="8 9" key="1">
    <citation type="submission" date="2019-08" db="EMBL/GenBank/DDBJ databases">
        <title>Carotenoids and Carotenoid Binding Proteins in the Halophilic Cyanobacterium Euhalothece sp. ZM00.</title>
        <authorList>
            <person name="Cho S.M."/>
            <person name="Song J.Y."/>
            <person name="Park Y.-I."/>
        </authorList>
    </citation>
    <scope>NUCLEOTIDE SEQUENCE [LARGE SCALE GENOMIC DNA]</scope>
    <source>
        <strain evidence="8 9">Z-M001</strain>
    </source>
</reference>
<evidence type="ECO:0000313" key="4">
    <source>
        <dbReference type="EMBL" id="QDZ39651.1"/>
    </source>
</evidence>
<dbReference type="AlphaFoldDB" id="A0A5B8NR99"/>
<dbReference type="OrthoDB" id="490441at2"/>
<evidence type="ECO:0000313" key="8">
    <source>
        <dbReference type="EMBL" id="QDZ40745.1"/>
    </source>
</evidence>